<reference evidence="2 3" key="1">
    <citation type="submission" date="2016-06" db="EMBL/GenBank/DDBJ databases">
        <title>Four novel species of enterococci isolated from chicken manure.</title>
        <authorList>
            <person name="Van Tyne D."/>
        </authorList>
    </citation>
    <scope>NUCLEOTIDE SEQUENCE [LARGE SCALE GENOMIC DNA]</scope>
    <source>
        <strain evidence="2 3">CU12B</strain>
    </source>
</reference>
<feature type="transmembrane region" description="Helical" evidence="1">
    <location>
        <begin position="123"/>
        <end position="141"/>
    </location>
</feature>
<dbReference type="EMBL" id="MAEL01000023">
    <property type="protein sequence ID" value="KAF1305126.1"/>
    <property type="molecule type" value="Genomic_DNA"/>
</dbReference>
<evidence type="ECO:0008006" key="4">
    <source>
        <dbReference type="Google" id="ProtNLM"/>
    </source>
</evidence>
<keyword evidence="1" id="KW-0812">Transmembrane</keyword>
<gene>
    <name evidence="2" type="ORF">BAU17_04940</name>
</gene>
<dbReference type="Proteomes" id="UP000782705">
    <property type="component" value="Unassembled WGS sequence"/>
</dbReference>
<feature type="transmembrane region" description="Helical" evidence="1">
    <location>
        <begin position="201"/>
        <end position="221"/>
    </location>
</feature>
<dbReference type="InterPro" id="IPR021359">
    <property type="entry name" value="DUF2812"/>
</dbReference>
<proteinExistence type="predicted"/>
<organism evidence="2 3">
    <name type="scientific">Candidatus Enterococcus willemsii</name>
    <dbReference type="NCBI Taxonomy" id="1857215"/>
    <lineage>
        <taxon>Bacteria</taxon>
        <taxon>Bacillati</taxon>
        <taxon>Bacillota</taxon>
        <taxon>Bacilli</taxon>
        <taxon>Lactobacillales</taxon>
        <taxon>Enterococcaceae</taxon>
        <taxon>Enterococcus</taxon>
    </lineage>
</organism>
<feature type="transmembrane region" description="Helical" evidence="1">
    <location>
        <begin position="147"/>
        <end position="166"/>
    </location>
</feature>
<evidence type="ECO:0000313" key="3">
    <source>
        <dbReference type="Proteomes" id="UP000782705"/>
    </source>
</evidence>
<keyword evidence="1" id="KW-1133">Transmembrane helix</keyword>
<dbReference type="RefSeq" id="WP_161901433.1">
    <property type="nucleotide sequence ID" value="NZ_MAEL01000023.1"/>
</dbReference>
<dbReference type="Pfam" id="PF11193">
    <property type="entry name" value="DUF2812"/>
    <property type="match status" value="1"/>
</dbReference>
<comment type="caution">
    <text evidence="2">The sequence shown here is derived from an EMBL/GenBank/DDBJ whole genome shotgun (WGS) entry which is preliminary data.</text>
</comment>
<evidence type="ECO:0000256" key="1">
    <source>
        <dbReference type="SAM" id="Phobius"/>
    </source>
</evidence>
<keyword evidence="1" id="KW-0472">Membrane</keyword>
<name>A0ABQ6Z1I3_9ENTE</name>
<accession>A0ABQ6Z1I3</accession>
<evidence type="ECO:0000313" key="2">
    <source>
        <dbReference type="EMBL" id="KAF1305126.1"/>
    </source>
</evidence>
<protein>
    <recommendedName>
        <fullName evidence="4">DUF2812 domain-containing protein</fullName>
    </recommendedName>
</protein>
<keyword evidence="3" id="KW-1185">Reference proteome</keyword>
<sequence length="222" mass="26476">MKKYLFSLGIHFYAEKECVRLEEQARKGWQFIKMNNFGILSFQKSSPQEKQFAIDFYTGDKSQAEIDEYLEMYRVSGWQYVTNYKKKYFYFMANKSTPKIFSDKVSYHERLQAEEQWYFKRSFSVSGIGVLLWILIIWLYQQNGLRHLISIVTSLAVATTLYPLLYRITAKLMHLRYKHRPDYYNNPEAFAKKQRIWRDSLLHICVGAFIGGVIGFIFGYFT</sequence>